<dbReference type="Gene3D" id="1.20.5.4130">
    <property type="match status" value="1"/>
</dbReference>
<reference evidence="5" key="1">
    <citation type="submission" date="2019-10" db="EMBL/GenBank/DDBJ databases">
        <authorList>
            <person name="Zhang R."/>
            <person name="Pan Y."/>
            <person name="Wang J."/>
            <person name="Ma R."/>
            <person name="Yu S."/>
        </authorList>
    </citation>
    <scope>NUCLEOTIDE SEQUENCE</scope>
    <source>
        <strain evidence="5">LA-IB0</strain>
        <tissue evidence="5">Leaf</tissue>
    </source>
</reference>
<dbReference type="AlphaFoldDB" id="A0AAV6YAM8"/>
<protein>
    <recommendedName>
        <fullName evidence="4">NB-ARC domain-containing protein</fullName>
    </recommendedName>
</protein>
<gene>
    <name evidence="5" type="ORF">BUALT_Bualt02G0135900</name>
</gene>
<dbReference type="Proteomes" id="UP000826271">
    <property type="component" value="Unassembled WGS sequence"/>
</dbReference>
<sequence>MAYAALISLRQALERILNSSKISIVPPCPEIKFAYEEATSAVPLLYRKDATGAEYVNLNRRIGEEACKLEDVLESHISTAFLSLSESLGDYQTSSLKLIPIDFQEVVQEIHSFTESVKKIKEEYNTKDGEQQSKLLDCPDLEDDDDVGSSTTDFGGKNSKLFGLTNQFDQIQHLLMDDQHFECRAWVTIGPRYQLKKLMRGILAQVDPEYLERDTESEDHLRALLYQGLYERKYLIVFDDIWDRKVWDELLRSCPWDVNGSRILMTTRLEGLAYYASGSYDYVHRMQFLNNDESWHMFCEKVFTEEFWPSELKKVAKKIVQNCEGLPLAIIAVPELRRASSRNHRGWEPPIQIR</sequence>
<evidence type="ECO:0000313" key="6">
    <source>
        <dbReference type="Proteomes" id="UP000826271"/>
    </source>
</evidence>
<dbReference type="GO" id="GO:0043531">
    <property type="term" value="F:ADP binding"/>
    <property type="evidence" value="ECO:0007669"/>
    <property type="project" value="InterPro"/>
</dbReference>
<organism evidence="5 6">
    <name type="scientific">Buddleja alternifolia</name>
    <dbReference type="NCBI Taxonomy" id="168488"/>
    <lineage>
        <taxon>Eukaryota</taxon>
        <taxon>Viridiplantae</taxon>
        <taxon>Streptophyta</taxon>
        <taxon>Embryophyta</taxon>
        <taxon>Tracheophyta</taxon>
        <taxon>Spermatophyta</taxon>
        <taxon>Magnoliopsida</taxon>
        <taxon>eudicotyledons</taxon>
        <taxon>Gunneridae</taxon>
        <taxon>Pentapetalae</taxon>
        <taxon>asterids</taxon>
        <taxon>lamiids</taxon>
        <taxon>Lamiales</taxon>
        <taxon>Scrophulariaceae</taxon>
        <taxon>Buddlejeae</taxon>
        <taxon>Buddleja</taxon>
    </lineage>
</organism>
<feature type="region of interest" description="Disordered" evidence="3">
    <location>
        <begin position="131"/>
        <end position="152"/>
    </location>
</feature>
<evidence type="ECO:0000256" key="3">
    <source>
        <dbReference type="SAM" id="MobiDB-lite"/>
    </source>
</evidence>
<dbReference type="SUPFAM" id="SSF52540">
    <property type="entry name" value="P-loop containing nucleoside triphosphate hydrolases"/>
    <property type="match status" value="1"/>
</dbReference>
<keyword evidence="1" id="KW-0433">Leucine-rich repeat</keyword>
<dbReference type="Pfam" id="PF00931">
    <property type="entry name" value="NB-ARC"/>
    <property type="match status" value="1"/>
</dbReference>
<feature type="domain" description="NB-ARC" evidence="4">
    <location>
        <begin position="175"/>
        <end position="305"/>
    </location>
</feature>
<accession>A0AAV6YAM8</accession>
<dbReference type="InterPro" id="IPR027417">
    <property type="entry name" value="P-loop_NTPase"/>
</dbReference>
<dbReference type="Gene3D" id="1.10.8.430">
    <property type="entry name" value="Helical domain of apoptotic protease-activating factors"/>
    <property type="match status" value="1"/>
</dbReference>
<evidence type="ECO:0000313" key="5">
    <source>
        <dbReference type="EMBL" id="KAG8388538.1"/>
    </source>
</evidence>
<keyword evidence="2" id="KW-0611">Plant defense</keyword>
<dbReference type="PANTHER" id="PTHR36766:SF30">
    <property type="entry name" value="TIR-NBS TYPE DISEASE RESISTANCE PROTEIN-RELATED"/>
    <property type="match status" value="1"/>
</dbReference>
<dbReference type="GO" id="GO:0006952">
    <property type="term" value="P:defense response"/>
    <property type="evidence" value="ECO:0007669"/>
    <property type="project" value="UniProtKB-KW"/>
</dbReference>
<evidence type="ECO:0000259" key="4">
    <source>
        <dbReference type="Pfam" id="PF00931"/>
    </source>
</evidence>
<comment type="caution">
    <text evidence="5">The sequence shown here is derived from an EMBL/GenBank/DDBJ whole genome shotgun (WGS) entry which is preliminary data.</text>
</comment>
<keyword evidence="6" id="KW-1185">Reference proteome</keyword>
<name>A0AAV6YAM8_9LAMI</name>
<proteinExistence type="predicted"/>
<evidence type="ECO:0000256" key="1">
    <source>
        <dbReference type="ARBA" id="ARBA00022614"/>
    </source>
</evidence>
<dbReference type="Gene3D" id="3.40.50.300">
    <property type="entry name" value="P-loop containing nucleotide triphosphate hydrolases"/>
    <property type="match status" value="1"/>
</dbReference>
<dbReference type="PANTHER" id="PTHR36766">
    <property type="entry name" value="PLANT BROAD-SPECTRUM MILDEW RESISTANCE PROTEIN RPW8"/>
    <property type="match status" value="1"/>
</dbReference>
<dbReference type="InterPro" id="IPR042197">
    <property type="entry name" value="Apaf_helical"/>
</dbReference>
<dbReference type="InterPro" id="IPR002182">
    <property type="entry name" value="NB-ARC"/>
</dbReference>
<dbReference type="EMBL" id="WHWC01000002">
    <property type="protein sequence ID" value="KAG8388538.1"/>
    <property type="molecule type" value="Genomic_DNA"/>
</dbReference>
<evidence type="ECO:0000256" key="2">
    <source>
        <dbReference type="ARBA" id="ARBA00022821"/>
    </source>
</evidence>